<evidence type="ECO:0000313" key="2">
    <source>
        <dbReference type="Proteomes" id="UP001358586"/>
    </source>
</evidence>
<dbReference type="EMBL" id="JARKNE010000011">
    <property type="protein sequence ID" value="KAK5785468.1"/>
    <property type="molecule type" value="Genomic_DNA"/>
</dbReference>
<comment type="caution">
    <text evidence="1">The sequence shown here is derived from an EMBL/GenBank/DDBJ whole genome shotgun (WGS) entry which is preliminary data.</text>
</comment>
<proteinExistence type="predicted"/>
<accession>A0ABR0N4H3</accession>
<reference evidence="1 2" key="1">
    <citation type="submission" date="2023-03" db="EMBL/GenBank/DDBJ databases">
        <title>WGS of Gossypium arboreum.</title>
        <authorList>
            <person name="Yu D."/>
        </authorList>
    </citation>
    <scope>NUCLEOTIDE SEQUENCE [LARGE SCALE GENOMIC DNA]</scope>
    <source>
        <tissue evidence="1">Leaf</tissue>
    </source>
</reference>
<keyword evidence="2" id="KW-1185">Reference proteome</keyword>
<protein>
    <submittedName>
        <fullName evidence="1">Uncharacterized protein</fullName>
    </submittedName>
</protein>
<dbReference type="Proteomes" id="UP001358586">
    <property type="component" value="Chromosome 11"/>
</dbReference>
<organism evidence="1 2">
    <name type="scientific">Gossypium arboreum</name>
    <name type="common">Tree cotton</name>
    <name type="synonym">Gossypium nanking</name>
    <dbReference type="NCBI Taxonomy" id="29729"/>
    <lineage>
        <taxon>Eukaryota</taxon>
        <taxon>Viridiplantae</taxon>
        <taxon>Streptophyta</taxon>
        <taxon>Embryophyta</taxon>
        <taxon>Tracheophyta</taxon>
        <taxon>Spermatophyta</taxon>
        <taxon>Magnoliopsida</taxon>
        <taxon>eudicotyledons</taxon>
        <taxon>Gunneridae</taxon>
        <taxon>Pentapetalae</taxon>
        <taxon>rosids</taxon>
        <taxon>malvids</taxon>
        <taxon>Malvales</taxon>
        <taxon>Malvaceae</taxon>
        <taxon>Malvoideae</taxon>
        <taxon>Gossypium</taxon>
    </lineage>
</organism>
<sequence length="126" mass="14730">MGHEINKNRFHEMLGILHLVNKQGAVYLCNIPFEQWTQVYDDGLRYGHITTNLVECIYPILKGMRHLPITSIVRETYFRLTALFPKRTTNYKGQIQGGHVWFRKVLRREPTPCTQCVMVATTYGFV</sequence>
<name>A0ABR0N4H3_GOSAR</name>
<evidence type="ECO:0000313" key="1">
    <source>
        <dbReference type="EMBL" id="KAK5785468.1"/>
    </source>
</evidence>
<gene>
    <name evidence="1" type="ORF">PVK06_040058</name>
</gene>